<reference evidence="2" key="1">
    <citation type="journal article" date="2014" name="ISME J.">
        <title>Genomic properties of Marine Group A bacteria indicate a role in the marine sulfur cycle.</title>
        <authorList>
            <person name="Wright J.J."/>
            <person name="Mewis K."/>
            <person name="Hanson N.W."/>
            <person name="Konwar K.M."/>
            <person name="Maas K.R."/>
            <person name="Hallam S.J."/>
        </authorList>
    </citation>
    <scope>NUCLEOTIDE SEQUENCE</scope>
</reference>
<proteinExistence type="predicted"/>
<organism evidence="2">
    <name type="scientific">uncultured bacterium FPPS_57A9</name>
    <dbReference type="NCBI Taxonomy" id="1343847"/>
    <lineage>
        <taxon>Bacteria</taxon>
        <taxon>environmental samples</taxon>
    </lineage>
</organism>
<sequence length="394" mass="43703">MIKKYKYLTLLFLCISFTSLVKAQNVSLNGEIYEYATYYISSFNIQDGSSDVQIFRYQIQSDAYPVYVKLWFKASMISPALGIESPMTIVEVETNPFLIQNDIIIDNRDISAQTTVLYDMDSPPNPVQMSGQLINIIDPASSESIMSSMLTSGRLADGNYTFEIKLYSGFDSDALFLSSEDNKTIIVSTPVSVSLESPGGALADTLDNLLFTTFPIFQWNSQTCGGCETYIRVAEYDASVHSSLEDAIEEQRVLPFDQTQLWESIGNVTSYQFPFTGAYPLEEGKIYVWQVRVTLPTTSGNDEMLSSIFAFKLGTSGQIESTPDITNPLMIALQQTLGEGQFNALFSSGSSLDAYLPSGQLEINNIAVDASSLNYVLNQIMNNDFEIISIEVEE</sequence>
<accession>S4W7L3</accession>
<evidence type="ECO:0000313" key="2">
    <source>
        <dbReference type="EMBL" id="AGO87914.1"/>
    </source>
</evidence>
<keyword evidence="1" id="KW-0732">Signal</keyword>
<dbReference type="AlphaFoldDB" id="S4W7L3"/>
<protein>
    <submittedName>
        <fullName evidence="2">Uncharacterized protein</fullName>
    </submittedName>
</protein>
<feature type="chain" id="PRO_5004533693" evidence="1">
    <location>
        <begin position="24"/>
        <end position="394"/>
    </location>
</feature>
<feature type="signal peptide" evidence="1">
    <location>
        <begin position="1"/>
        <end position="23"/>
    </location>
</feature>
<evidence type="ECO:0000256" key="1">
    <source>
        <dbReference type="SAM" id="SignalP"/>
    </source>
</evidence>
<name>S4W7L3_9BACT</name>
<dbReference type="EMBL" id="KF170418">
    <property type="protein sequence ID" value="AGO87914.1"/>
    <property type="molecule type" value="Genomic_DNA"/>
</dbReference>